<reference evidence="1 2" key="2">
    <citation type="submission" date="2019-05" db="EMBL/GenBank/DDBJ databases">
        <title>Glycomyces buryatensis sp. nov.</title>
        <authorList>
            <person name="Nikitina E."/>
        </authorList>
    </citation>
    <scope>NUCLEOTIDE SEQUENCE [LARGE SCALE GENOMIC DNA]</scope>
    <source>
        <strain evidence="1 2">18</strain>
    </source>
</reference>
<gene>
    <name evidence="1" type="ORF">FAB82_08140</name>
</gene>
<dbReference type="Proteomes" id="UP000308760">
    <property type="component" value="Unassembled WGS sequence"/>
</dbReference>
<name>A0A4S8QCE1_9ACTN</name>
<organism evidence="1 2">
    <name type="scientific">Glycomyces buryatensis</name>
    <dbReference type="NCBI Taxonomy" id="2570927"/>
    <lineage>
        <taxon>Bacteria</taxon>
        <taxon>Bacillati</taxon>
        <taxon>Actinomycetota</taxon>
        <taxon>Actinomycetes</taxon>
        <taxon>Glycomycetales</taxon>
        <taxon>Glycomycetaceae</taxon>
        <taxon>Glycomyces</taxon>
    </lineage>
</organism>
<comment type="caution">
    <text evidence="1">The sequence shown here is derived from an EMBL/GenBank/DDBJ whole genome shotgun (WGS) entry which is preliminary data.</text>
</comment>
<dbReference type="AlphaFoldDB" id="A0A4S8QCE1"/>
<sequence>MTQSLSLAEARRIAIAAQLRPKATRYKTVLERLGCIQLDTISAVRRAHELTLLARDLDVVEAAGSLDRRRKAVAFEYWAHAMSLLPVSAWPYLAFRRDSWREVHAEEYRAAEPVNAEVRAMLAERGSITVSDLPDGAMHRNGTAISNMGDSWNFRTDHKRAVERMLWVGEVACTERVGFKRVYRLAENAIPAEHYWDADEEEGLRFLIRTALRNLGVATTKDIGDYFRIRQAPRVERMLREMEAEQVAVEGWKAPAWIDPEVKRTRRPAAERPVAVSMFDQLVWLRERMERLWGHDWKIEIYVPAAKRNFGYYCLPIFVGDDLPGRVALRRNNGDLVVEAVQWDEGRADRDHLYAAVERVAGWVDADVRWEAKL</sequence>
<dbReference type="Pfam" id="PF06224">
    <property type="entry name" value="AlkZ-like"/>
    <property type="match status" value="1"/>
</dbReference>
<dbReference type="OrthoDB" id="9787207at2"/>
<dbReference type="PANTHER" id="PTHR30528:SF0">
    <property type="entry name" value="CYTOPLASMIC PROTEIN"/>
    <property type="match status" value="1"/>
</dbReference>
<dbReference type="PANTHER" id="PTHR30528">
    <property type="entry name" value="CYTOPLASMIC PROTEIN"/>
    <property type="match status" value="1"/>
</dbReference>
<dbReference type="InterPro" id="IPR009351">
    <property type="entry name" value="AlkZ-like"/>
</dbReference>
<dbReference type="EMBL" id="STGY01000029">
    <property type="protein sequence ID" value="THV42193.1"/>
    <property type="molecule type" value="Genomic_DNA"/>
</dbReference>
<accession>A0A4S8QCE1</accession>
<evidence type="ECO:0000313" key="2">
    <source>
        <dbReference type="Proteomes" id="UP000308760"/>
    </source>
</evidence>
<proteinExistence type="predicted"/>
<evidence type="ECO:0000313" key="1">
    <source>
        <dbReference type="EMBL" id="THV42193.1"/>
    </source>
</evidence>
<reference evidence="2" key="1">
    <citation type="submission" date="2019-04" db="EMBL/GenBank/DDBJ databases">
        <title>Nocardioides xinjiangensis sp. nov.</title>
        <authorList>
            <person name="Liu S."/>
        </authorList>
    </citation>
    <scope>NUCLEOTIDE SEQUENCE [LARGE SCALE GENOMIC DNA]</scope>
    <source>
        <strain evidence="2">18</strain>
    </source>
</reference>
<protein>
    <submittedName>
        <fullName evidence="1">Winged helix-turn-helix domain-containing protein</fullName>
    </submittedName>
</protein>
<keyword evidence="2" id="KW-1185">Reference proteome</keyword>
<dbReference type="RefSeq" id="WP_136534038.1">
    <property type="nucleotide sequence ID" value="NZ_STGY01000029.1"/>
</dbReference>